<dbReference type="Gene3D" id="3.30.420.10">
    <property type="entry name" value="Ribonuclease H-like superfamily/Ribonuclease H"/>
    <property type="match status" value="1"/>
</dbReference>
<dbReference type="PANTHER" id="PTHR46060">
    <property type="entry name" value="MARINER MOS1 TRANSPOSASE-LIKE PROTEIN"/>
    <property type="match status" value="1"/>
</dbReference>
<proteinExistence type="predicted"/>
<organism evidence="1 2">
    <name type="scientific">Loxostege sticticalis</name>
    <name type="common">Beet webworm moth</name>
    <dbReference type="NCBI Taxonomy" id="481309"/>
    <lineage>
        <taxon>Eukaryota</taxon>
        <taxon>Metazoa</taxon>
        <taxon>Ecdysozoa</taxon>
        <taxon>Arthropoda</taxon>
        <taxon>Hexapoda</taxon>
        <taxon>Insecta</taxon>
        <taxon>Pterygota</taxon>
        <taxon>Neoptera</taxon>
        <taxon>Endopterygota</taxon>
        <taxon>Lepidoptera</taxon>
        <taxon>Glossata</taxon>
        <taxon>Ditrysia</taxon>
        <taxon>Pyraloidea</taxon>
        <taxon>Crambidae</taxon>
        <taxon>Pyraustinae</taxon>
        <taxon>Loxostege</taxon>
    </lineage>
</organism>
<reference evidence="1 2" key="1">
    <citation type="submission" date="2024-06" db="EMBL/GenBank/DDBJ databases">
        <title>A chromosome-level genome assembly of beet webworm, Loxostege sticticalis.</title>
        <authorList>
            <person name="Zhang Y."/>
        </authorList>
    </citation>
    <scope>NUCLEOTIDE SEQUENCE [LARGE SCALE GENOMIC DNA]</scope>
    <source>
        <strain evidence="1">AQ028</strain>
        <tissue evidence="1">Male pupae</tissue>
    </source>
</reference>
<accession>A0ABD0SKA3</accession>
<dbReference type="InterPro" id="IPR036397">
    <property type="entry name" value="RNaseH_sf"/>
</dbReference>
<evidence type="ECO:0008006" key="3">
    <source>
        <dbReference type="Google" id="ProtNLM"/>
    </source>
</evidence>
<gene>
    <name evidence="1" type="ORF">ABMA28_007978</name>
</gene>
<dbReference type="EMBL" id="JBEDNZ010000020">
    <property type="protein sequence ID" value="KAL0819981.1"/>
    <property type="molecule type" value="Genomic_DNA"/>
</dbReference>
<dbReference type="PANTHER" id="PTHR46060:SF2">
    <property type="entry name" value="HISTONE-LYSINE N-METHYLTRANSFERASE SETMAR"/>
    <property type="match status" value="1"/>
</dbReference>
<protein>
    <recommendedName>
        <fullName evidence="3">Histone-lysine N-methyltransferase SETMAR</fullName>
    </recommendedName>
</protein>
<comment type="caution">
    <text evidence="1">The sequence shown here is derived from an EMBL/GenBank/DDBJ whole genome shotgun (WGS) entry which is preliminary data.</text>
</comment>
<dbReference type="AlphaFoldDB" id="A0ABD0SKA3"/>
<dbReference type="InterPro" id="IPR052709">
    <property type="entry name" value="Transposase-MT_Hybrid"/>
</dbReference>
<evidence type="ECO:0000313" key="1">
    <source>
        <dbReference type="EMBL" id="KAL0819981.1"/>
    </source>
</evidence>
<dbReference type="Proteomes" id="UP001549921">
    <property type="component" value="Unassembled WGS sequence"/>
</dbReference>
<evidence type="ECO:0000313" key="2">
    <source>
        <dbReference type="Proteomes" id="UP001549921"/>
    </source>
</evidence>
<name>A0ABD0SKA3_LOXSC</name>
<sequence>MKEAPKQPRLINRSRPLLFHENARPIAAQQTITKLDELQLECLEHPPYFSDLAPTDYNFFRNLDIFLQGKKSTPMRPSKPNSRVYRFSPPWLF</sequence>